<organism evidence="2 3">
    <name type="scientific">Rheinheimera tilapiae</name>
    <dbReference type="NCBI Taxonomy" id="875043"/>
    <lineage>
        <taxon>Bacteria</taxon>
        <taxon>Pseudomonadati</taxon>
        <taxon>Pseudomonadota</taxon>
        <taxon>Gammaproteobacteria</taxon>
        <taxon>Chromatiales</taxon>
        <taxon>Chromatiaceae</taxon>
        <taxon>Rheinheimera</taxon>
    </lineage>
</organism>
<dbReference type="PANTHER" id="PTHR47354">
    <property type="entry name" value="NADH OXIDOREDUCTASE HCR"/>
    <property type="match status" value="1"/>
</dbReference>
<dbReference type="SUPFAM" id="SSF54292">
    <property type="entry name" value="2Fe-2S ferredoxin-like"/>
    <property type="match status" value="1"/>
</dbReference>
<dbReference type="InterPro" id="IPR039261">
    <property type="entry name" value="FNR_nucleotide-bd"/>
</dbReference>
<dbReference type="PROSITE" id="PS51384">
    <property type="entry name" value="FAD_FR"/>
    <property type="match status" value="1"/>
</dbReference>
<dbReference type="InterPro" id="IPR008333">
    <property type="entry name" value="Cbr1-like_FAD-bd_dom"/>
</dbReference>
<dbReference type="InterPro" id="IPR001041">
    <property type="entry name" value="2Fe-2S_ferredoxin-type"/>
</dbReference>
<dbReference type="InterPro" id="IPR050415">
    <property type="entry name" value="MRET"/>
</dbReference>
<name>A0ABV6BB12_9GAMM</name>
<comment type="caution">
    <text evidence="2">The sequence shown here is derived from an EMBL/GenBank/DDBJ whole genome shotgun (WGS) entry which is preliminary data.</text>
</comment>
<evidence type="ECO:0000313" key="2">
    <source>
        <dbReference type="EMBL" id="MFC0048051.1"/>
    </source>
</evidence>
<dbReference type="Pfam" id="PF00970">
    <property type="entry name" value="FAD_binding_6"/>
    <property type="match status" value="1"/>
</dbReference>
<dbReference type="Gene3D" id="3.10.20.30">
    <property type="match status" value="1"/>
</dbReference>
<dbReference type="CDD" id="cd00207">
    <property type="entry name" value="fer2"/>
    <property type="match status" value="1"/>
</dbReference>
<protein>
    <submittedName>
        <fullName evidence="2">Flavin reductase family protein</fullName>
    </submittedName>
</protein>
<accession>A0ABV6BB12</accession>
<feature type="domain" description="FAD-binding FR-type" evidence="1">
    <location>
        <begin position="39"/>
        <end position="143"/>
    </location>
</feature>
<dbReference type="InterPro" id="IPR001433">
    <property type="entry name" value="OxRdtase_FAD/NAD-bd"/>
</dbReference>
<dbReference type="RefSeq" id="WP_377241881.1">
    <property type="nucleotide sequence ID" value="NZ_JBHLXP010000001.1"/>
</dbReference>
<dbReference type="Gene3D" id="2.40.30.10">
    <property type="entry name" value="Translation factors"/>
    <property type="match status" value="1"/>
</dbReference>
<dbReference type="InterPro" id="IPR036010">
    <property type="entry name" value="2Fe-2S_ferredoxin-like_sf"/>
</dbReference>
<dbReference type="Proteomes" id="UP001589813">
    <property type="component" value="Unassembled WGS sequence"/>
</dbReference>
<gene>
    <name evidence="2" type="ORF">ACFFJP_07090</name>
</gene>
<proteinExistence type="predicted"/>
<reference evidence="2 3" key="1">
    <citation type="submission" date="2024-09" db="EMBL/GenBank/DDBJ databases">
        <authorList>
            <person name="Sun Q."/>
            <person name="Mori K."/>
        </authorList>
    </citation>
    <scope>NUCLEOTIDE SEQUENCE [LARGE SCALE GENOMIC DNA]</scope>
    <source>
        <strain evidence="2 3">KCTC 23315</strain>
    </source>
</reference>
<dbReference type="InterPro" id="IPR017927">
    <property type="entry name" value="FAD-bd_FR_type"/>
</dbReference>
<dbReference type="SUPFAM" id="SSF52343">
    <property type="entry name" value="Ferredoxin reductase-like, C-terminal NADP-linked domain"/>
    <property type="match status" value="1"/>
</dbReference>
<dbReference type="SUPFAM" id="SSF63380">
    <property type="entry name" value="Riboflavin synthase domain-like"/>
    <property type="match status" value="1"/>
</dbReference>
<keyword evidence="3" id="KW-1185">Reference proteome</keyword>
<dbReference type="InterPro" id="IPR017938">
    <property type="entry name" value="Riboflavin_synthase-like_b-brl"/>
</dbReference>
<dbReference type="Pfam" id="PF00175">
    <property type="entry name" value="NAD_binding_1"/>
    <property type="match status" value="1"/>
</dbReference>
<sequence>MSSITRRFYTELCQTLFRHPSLLDAAEPLIQRVFPWFRAGFYAARVLQIKPQAGCLRLKLKVGQFFPIFTPGQHLQLRVSIRGVPMERTFSICSSVQQLHAQREIELAIKIQPQGHFTSALSGELTPGSYVHLSAPEGDFALSQGSAACLVAAGSGVTPLFSMLTSLSRLTVPLLFVYSYRGTEQLLFAEHWAALQAKFPLLKLVLWDSATRGRLSADRIFEELQPELRGQFLLCGPVAFTQDLRTACLARGVSPTQITAESFGLIQRTAATSQPVRIALGRQQHDLGGQGSILQRAEQSGLVLRYGCRRGVCMQCLCDKSSGVVRNLLTGELSDAGAGRIQLCISEAVSPVELSSEGLIV</sequence>
<dbReference type="InterPro" id="IPR012675">
    <property type="entry name" value="Beta-grasp_dom_sf"/>
</dbReference>
<dbReference type="PANTHER" id="PTHR47354:SF5">
    <property type="entry name" value="PROTEIN RFBI"/>
    <property type="match status" value="1"/>
</dbReference>
<evidence type="ECO:0000259" key="1">
    <source>
        <dbReference type="PROSITE" id="PS51384"/>
    </source>
</evidence>
<evidence type="ECO:0000313" key="3">
    <source>
        <dbReference type="Proteomes" id="UP001589813"/>
    </source>
</evidence>
<dbReference type="Gene3D" id="3.40.50.80">
    <property type="entry name" value="Nucleotide-binding domain of ferredoxin-NADP reductase (FNR) module"/>
    <property type="match status" value="1"/>
</dbReference>
<dbReference type="EMBL" id="JBHLXP010000001">
    <property type="protein sequence ID" value="MFC0048051.1"/>
    <property type="molecule type" value="Genomic_DNA"/>
</dbReference>
<dbReference type="PRINTS" id="PR00409">
    <property type="entry name" value="PHDIOXRDTASE"/>
</dbReference>